<dbReference type="PIRSF" id="PIRSF002764">
    <property type="entry name" value="CcmB"/>
    <property type="match status" value="1"/>
</dbReference>
<name>A0A9X1IM41_9GAMM</name>
<keyword evidence="7 12" id="KW-0997">Cell inner membrane</keyword>
<comment type="function">
    <text evidence="1 12">Required for the export of heme to the periplasm for the biogenesis of c-type cytochromes.</text>
</comment>
<dbReference type="GO" id="GO:1903607">
    <property type="term" value="P:cytochrome c biosynthetic process"/>
    <property type="evidence" value="ECO:0007669"/>
    <property type="project" value="TreeGrafter"/>
</dbReference>
<dbReference type="Pfam" id="PF03379">
    <property type="entry name" value="CcmB"/>
    <property type="match status" value="1"/>
</dbReference>
<feature type="transmembrane region" description="Helical" evidence="13">
    <location>
        <begin position="21"/>
        <end position="39"/>
    </location>
</feature>
<dbReference type="AlphaFoldDB" id="A0A9X1IM41"/>
<evidence type="ECO:0000256" key="9">
    <source>
        <dbReference type="ARBA" id="ARBA00022748"/>
    </source>
</evidence>
<accession>A0A9X1IM41</accession>
<dbReference type="PANTHER" id="PTHR30070:SF1">
    <property type="entry name" value="CYTOCHROME C BIOGENESIS B-RELATED"/>
    <property type="match status" value="1"/>
</dbReference>
<dbReference type="NCBIfam" id="TIGR01190">
    <property type="entry name" value="ccmB"/>
    <property type="match status" value="1"/>
</dbReference>
<evidence type="ECO:0000313" key="14">
    <source>
        <dbReference type="EMBL" id="MCB5161994.1"/>
    </source>
</evidence>
<comment type="caution">
    <text evidence="14">The sequence shown here is derived from an EMBL/GenBank/DDBJ whole genome shotgun (WGS) entry which is preliminary data.</text>
</comment>
<evidence type="ECO:0000256" key="6">
    <source>
        <dbReference type="ARBA" id="ARBA00022475"/>
    </source>
</evidence>
<dbReference type="EMBL" id="JAJATW010000011">
    <property type="protein sequence ID" value="MCB5161994.1"/>
    <property type="molecule type" value="Genomic_DNA"/>
</dbReference>
<dbReference type="PRINTS" id="PR01414">
    <property type="entry name" value="CCMBBIOGNSIS"/>
</dbReference>
<evidence type="ECO:0000256" key="3">
    <source>
        <dbReference type="ARBA" id="ARBA00010544"/>
    </source>
</evidence>
<comment type="similarity">
    <text evidence="3 12">Belongs to the CcmB/CycW/HelB family.</text>
</comment>
<dbReference type="InterPro" id="IPR026031">
    <property type="entry name" value="Cyt_c_CcmB_bac"/>
</dbReference>
<evidence type="ECO:0000256" key="11">
    <source>
        <dbReference type="ARBA" id="ARBA00023136"/>
    </source>
</evidence>
<keyword evidence="10 13" id="KW-1133">Transmembrane helix</keyword>
<feature type="transmembrane region" description="Helical" evidence="13">
    <location>
        <begin position="82"/>
        <end position="106"/>
    </location>
</feature>
<dbReference type="GO" id="GO:0015232">
    <property type="term" value="F:heme transmembrane transporter activity"/>
    <property type="evidence" value="ECO:0007669"/>
    <property type="project" value="InterPro"/>
</dbReference>
<organism evidence="14 15">
    <name type="scientific">Marinomonas algarum</name>
    <dbReference type="NCBI Taxonomy" id="2883105"/>
    <lineage>
        <taxon>Bacteria</taxon>
        <taxon>Pseudomonadati</taxon>
        <taxon>Pseudomonadota</taxon>
        <taxon>Gammaproteobacteria</taxon>
        <taxon>Oceanospirillales</taxon>
        <taxon>Oceanospirillaceae</taxon>
        <taxon>Marinomonas</taxon>
    </lineage>
</organism>
<feature type="transmembrane region" description="Helical" evidence="13">
    <location>
        <begin position="189"/>
        <end position="215"/>
    </location>
</feature>
<evidence type="ECO:0000256" key="8">
    <source>
        <dbReference type="ARBA" id="ARBA00022692"/>
    </source>
</evidence>
<sequence>MTYLTFGRTQCRVLWRRKQDTVNALLFFVMVVALFPLGINPSAAFLAPAAGGIIWCAAVLAILMAIDGIFKEDFRDGTLEQWVVCGLSLPVLMLIKVAIHWFAVVFPLLLVMPLVSEMLMLPSGSFWVLVATVLAGTPCLFLLGAIGAALTVSLKQGATLVILVILPFYLPVIIFATSAIEASQVGLPYIGFVAMLLAVSLLSLVVSPFMTAVAVKASVN</sequence>
<dbReference type="GO" id="GO:0005886">
    <property type="term" value="C:plasma membrane"/>
    <property type="evidence" value="ECO:0007669"/>
    <property type="project" value="UniProtKB-SubCell"/>
</dbReference>
<protein>
    <recommendedName>
        <fullName evidence="4 12">Heme exporter protein B</fullName>
    </recommendedName>
</protein>
<keyword evidence="8 13" id="KW-0812">Transmembrane</keyword>
<evidence type="ECO:0000256" key="5">
    <source>
        <dbReference type="ARBA" id="ARBA00022448"/>
    </source>
</evidence>
<comment type="subcellular location">
    <subcellularLocation>
        <location evidence="2">Cell inner membrane</location>
        <topology evidence="2">Multi-pass membrane protein</topology>
    </subcellularLocation>
</comment>
<evidence type="ECO:0000256" key="1">
    <source>
        <dbReference type="ARBA" id="ARBA00002442"/>
    </source>
</evidence>
<evidence type="ECO:0000256" key="13">
    <source>
        <dbReference type="SAM" id="Phobius"/>
    </source>
</evidence>
<keyword evidence="5 12" id="KW-0813">Transport</keyword>
<evidence type="ECO:0000256" key="2">
    <source>
        <dbReference type="ARBA" id="ARBA00004429"/>
    </source>
</evidence>
<keyword evidence="11 12" id="KW-0472">Membrane</keyword>
<evidence type="ECO:0000256" key="10">
    <source>
        <dbReference type="ARBA" id="ARBA00022989"/>
    </source>
</evidence>
<keyword evidence="6 12" id="KW-1003">Cell membrane</keyword>
<proteinExistence type="inferred from homology"/>
<evidence type="ECO:0000313" key="15">
    <source>
        <dbReference type="Proteomes" id="UP001139095"/>
    </source>
</evidence>
<dbReference type="PANTHER" id="PTHR30070">
    <property type="entry name" value="HEME EXPORTER PROTEIN B"/>
    <property type="match status" value="1"/>
</dbReference>
<dbReference type="RefSeq" id="WP_226754359.1">
    <property type="nucleotide sequence ID" value="NZ_JAJATW010000011.1"/>
</dbReference>
<evidence type="ECO:0000256" key="4">
    <source>
        <dbReference type="ARBA" id="ARBA00016452"/>
    </source>
</evidence>
<dbReference type="GO" id="GO:0017004">
    <property type="term" value="P:cytochrome complex assembly"/>
    <property type="evidence" value="ECO:0007669"/>
    <property type="project" value="UniProtKB-KW"/>
</dbReference>
<keyword evidence="15" id="KW-1185">Reference proteome</keyword>
<dbReference type="InterPro" id="IPR003544">
    <property type="entry name" value="Cyt_c_biogenesis_CcmB"/>
</dbReference>
<keyword evidence="9 12" id="KW-0201">Cytochrome c-type biogenesis</keyword>
<dbReference type="Proteomes" id="UP001139095">
    <property type="component" value="Unassembled WGS sequence"/>
</dbReference>
<feature type="transmembrane region" description="Helical" evidence="13">
    <location>
        <begin position="126"/>
        <end position="150"/>
    </location>
</feature>
<feature type="transmembrane region" description="Helical" evidence="13">
    <location>
        <begin position="157"/>
        <end position="177"/>
    </location>
</feature>
<reference evidence="14" key="1">
    <citation type="submission" date="2021-10" db="EMBL/GenBank/DDBJ databases">
        <title>Marinomonas pontica sp. nov., isolated from the Black Sea.</title>
        <authorList>
            <person name="Zhao L.-H."/>
            <person name="Xue J.-H."/>
        </authorList>
    </citation>
    <scope>NUCLEOTIDE SEQUENCE</scope>
    <source>
        <strain evidence="14">E8</strain>
    </source>
</reference>
<evidence type="ECO:0000256" key="12">
    <source>
        <dbReference type="PIRNR" id="PIRNR002764"/>
    </source>
</evidence>
<evidence type="ECO:0000256" key="7">
    <source>
        <dbReference type="ARBA" id="ARBA00022519"/>
    </source>
</evidence>
<feature type="transmembrane region" description="Helical" evidence="13">
    <location>
        <begin position="45"/>
        <end position="70"/>
    </location>
</feature>
<gene>
    <name evidence="14" type="primary">ccmB</name>
    <name evidence="14" type="ORF">LG368_08770</name>
</gene>